<sequence>MRSVLILASAIVLATSVWAQAPAEPVRAADLREEVQHIAVKTQDLYGKPAEGKIPVTIFRPAGDGPFPLVIMNHGRPVKEKRGALGRQRYEQLSRYLVSKGFVVMIPTRLGYHETYGQFDPEDSGGCYTLRPEPVAMAASDQVLQTLDFARTLPYVNTERWVVMGQSVGGMTAVATVSRNPPGLVAGINFAGGTGGDPENRAGDPCNPRAMESLWRSKAATAKVPMQWFYWTNDKYWGADNPKRWHRAWIDGGGQAELHAMPASGSDGHSGISHDMDNWVPLVEAFLARNGFSRPGVVSIPQSSDFAKVGEVERVPVSKASRDNTYARFLAGNKPRAYAVGPEGYNGWATGDWAAGRALGFCQARRGIVCKLYAVDDDVVWVP</sequence>
<accession>A0A916WI45</accession>
<feature type="domain" description="Dienelactone hydrolase" evidence="3">
    <location>
        <begin position="80"/>
        <end position="260"/>
    </location>
</feature>
<dbReference type="InterPro" id="IPR050261">
    <property type="entry name" value="FrsA_esterase"/>
</dbReference>
<evidence type="ECO:0000313" key="4">
    <source>
        <dbReference type="EMBL" id="GGB02020.1"/>
    </source>
</evidence>
<dbReference type="InterPro" id="IPR002925">
    <property type="entry name" value="Dienelactn_hydro"/>
</dbReference>
<dbReference type="AlphaFoldDB" id="A0A916WI45"/>
<dbReference type="PANTHER" id="PTHR22946">
    <property type="entry name" value="DIENELACTONE HYDROLASE DOMAIN-CONTAINING PROTEIN-RELATED"/>
    <property type="match status" value="1"/>
</dbReference>
<feature type="chain" id="PRO_5037747341" evidence="2">
    <location>
        <begin position="20"/>
        <end position="383"/>
    </location>
</feature>
<evidence type="ECO:0000313" key="5">
    <source>
        <dbReference type="Proteomes" id="UP000620596"/>
    </source>
</evidence>
<organism evidence="4 5">
    <name type="scientific">Polaromonas eurypsychrophila</name>
    <dbReference type="NCBI Taxonomy" id="1614635"/>
    <lineage>
        <taxon>Bacteria</taxon>
        <taxon>Pseudomonadati</taxon>
        <taxon>Pseudomonadota</taxon>
        <taxon>Betaproteobacteria</taxon>
        <taxon>Burkholderiales</taxon>
        <taxon>Comamonadaceae</taxon>
        <taxon>Polaromonas</taxon>
    </lineage>
</organism>
<dbReference type="Proteomes" id="UP000620596">
    <property type="component" value="Unassembled WGS sequence"/>
</dbReference>
<keyword evidence="2" id="KW-0732">Signal</keyword>
<feature type="signal peptide" evidence="2">
    <location>
        <begin position="1"/>
        <end position="19"/>
    </location>
</feature>
<dbReference type="Gene3D" id="3.40.50.1820">
    <property type="entry name" value="alpha/beta hydrolase"/>
    <property type="match status" value="1"/>
</dbReference>
<keyword evidence="5" id="KW-1185">Reference proteome</keyword>
<dbReference type="Pfam" id="PF01738">
    <property type="entry name" value="DLH"/>
    <property type="match status" value="1"/>
</dbReference>
<dbReference type="PANTHER" id="PTHR22946:SF9">
    <property type="entry name" value="POLYKETIDE TRANSFERASE AF380"/>
    <property type="match status" value="1"/>
</dbReference>
<dbReference type="RefSeq" id="WP_188708728.1">
    <property type="nucleotide sequence ID" value="NZ_BMIG01000008.1"/>
</dbReference>
<dbReference type="GO" id="GO:0052689">
    <property type="term" value="F:carboxylic ester hydrolase activity"/>
    <property type="evidence" value="ECO:0007669"/>
    <property type="project" value="UniProtKB-ARBA"/>
</dbReference>
<proteinExistence type="predicted"/>
<dbReference type="SUPFAM" id="SSF53474">
    <property type="entry name" value="alpha/beta-Hydrolases"/>
    <property type="match status" value="1"/>
</dbReference>
<reference evidence="4" key="2">
    <citation type="submission" date="2020-09" db="EMBL/GenBank/DDBJ databases">
        <authorList>
            <person name="Sun Q."/>
            <person name="Zhou Y."/>
        </authorList>
    </citation>
    <scope>NUCLEOTIDE SEQUENCE</scope>
    <source>
        <strain evidence="4">CGMCC 1.15322</strain>
    </source>
</reference>
<evidence type="ECO:0000256" key="2">
    <source>
        <dbReference type="SAM" id="SignalP"/>
    </source>
</evidence>
<dbReference type="EMBL" id="BMIG01000008">
    <property type="protein sequence ID" value="GGB02020.1"/>
    <property type="molecule type" value="Genomic_DNA"/>
</dbReference>
<gene>
    <name evidence="4" type="ORF">GCM10011496_23690</name>
</gene>
<evidence type="ECO:0000256" key="1">
    <source>
        <dbReference type="ARBA" id="ARBA00022801"/>
    </source>
</evidence>
<comment type="caution">
    <text evidence="4">The sequence shown here is derived from an EMBL/GenBank/DDBJ whole genome shotgun (WGS) entry which is preliminary data.</text>
</comment>
<name>A0A916WI45_9BURK</name>
<protein>
    <submittedName>
        <fullName evidence="4">Dienelactone hydrolase</fullName>
    </submittedName>
</protein>
<reference evidence="4" key="1">
    <citation type="journal article" date="2014" name="Int. J. Syst. Evol. Microbiol.">
        <title>Complete genome sequence of Corynebacterium casei LMG S-19264T (=DSM 44701T), isolated from a smear-ripened cheese.</title>
        <authorList>
            <consortium name="US DOE Joint Genome Institute (JGI-PGF)"/>
            <person name="Walter F."/>
            <person name="Albersmeier A."/>
            <person name="Kalinowski J."/>
            <person name="Ruckert C."/>
        </authorList>
    </citation>
    <scope>NUCLEOTIDE SEQUENCE</scope>
    <source>
        <strain evidence="4">CGMCC 1.15322</strain>
    </source>
</reference>
<dbReference type="InterPro" id="IPR029058">
    <property type="entry name" value="AB_hydrolase_fold"/>
</dbReference>
<evidence type="ECO:0000259" key="3">
    <source>
        <dbReference type="Pfam" id="PF01738"/>
    </source>
</evidence>
<keyword evidence="1 4" id="KW-0378">Hydrolase</keyword>